<keyword evidence="3" id="KW-0732">Signal</keyword>
<feature type="domain" description="Ice-binding protein C-terminal" evidence="4">
    <location>
        <begin position="75"/>
        <end position="98"/>
    </location>
</feature>
<organism evidence="5 6">
    <name type="scientific">Aurantiacibacter gilvus</name>
    <dbReference type="NCBI Taxonomy" id="3139141"/>
    <lineage>
        <taxon>Bacteria</taxon>
        <taxon>Pseudomonadati</taxon>
        <taxon>Pseudomonadota</taxon>
        <taxon>Alphaproteobacteria</taxon>
        <taxon>Sphingomonadales</taxon>
        <taxon>Erythrobacteraceae</taxon>
        <taxon>Aurantiacibacter</taxon>
    </lineage>
</organism>
<proteinExistence type="predicted"/>
<feature type="chain" id="PRO_5046592021" evidence="3">
    <location>
        <begin position="24"/>
        <end position="102"/>
    </location>
</feature>
<evidence type="ECO:0000313" key="6">
    <source>
        <dbReference type="Proteomes" id="UP001497045"/>
    </source>
</evidence>
<dbReference type="Proteomes" id="UP001497045">
    <property type="component" value="Unassembled WGS sequence"/>
</dbReference>
<evidence type="ECO:0000313" key="5">
    <source>
        <dbReference type="EMBL" id="MEL1250233.1"/>
    </source>
</evidence>
<dbReference type="RefSeq" id="WP_341672755.1">
    <property type="nucleotide sequence ID" value="NZ_JBBYHV010000001.1"/>
</dbReference>
<protein>
    <submittedName>
        <fullName evidence="5">PEP-CTERM sorting domain-containing protein</fullName>
    </submittedName>
</protein>
<name>A0ABU9ICU1_9SPHN</name>
<feature type="compositionally biased region" description="Gly residues" evidence="1">
    <location>
        <begin position="55"/>
        <end position="70"/>
    </location>
</feature>
<comment type="caution">
    <text evidence="5">The sequence shown here is derived from an EMBL/GenBank/DDBJ whole genome shotgun (WGS) entry which is preliminary data.</text>
</comment>
<dbReference type="EMBL" id="JBBYHV010000001">
    <property type="protein sequence ID" value="MEL1250233.1"/>
    <property type="molecule type" value="Genomic_DNA"/>
</dbReference>
<accession>A0ABU9ICU1</accession>
<feature type="transmembrane region" description="Helical" evidence="2">
    <location>
        <begin position="78"/>
        <end position="94"/>
    </location>
</feature>
<sequence length="102" mass="10068">MKRKITTVVIGLAALAMTTPAQATWGFWGGSSGGWGGWSHSHYCGCGHTTCTGSSSGGTTTGGTTSGGSSSGTEVPEPGALGLLAAAALGLGIARRRRRGED</sequence>
<reference evidence="5 6" key="1">
    <citation type="submission" date="2024-04" db="EMBL/GenBank/DDBJ databases">
        <title>Aurantiacibacter sp. DGU6 16S ribosomal RNA gene Genome sequencing and assembly.</title>
        <authorList>
            <person name="Park S."/>
        </authorList>
    </citation>
    <scope>NUCLEOTIDE SEQUENCE [LARGE SCALE GENOMIC DNA]</scope>
    <source>
        <strain evidence="5 6">DGU6</strain>
    </source>
</reference>
<keyword evidence="2" id="KW-1133">Transmembrane helix</keyword>
<evidence type="ECO:0000256" key="3">
    <source>
        <dbReference type="SAM" id="SignalP"/>
    </source>
</evidence>
<evidence type="ECO:0000259" key="4">
    <source>
        <dbReference type="Pfam" id="PF07589"/>
    </source>
</evidence>
<feature type="region of interest" description="Disordered" evidence="1">
    <location>
        <begin position="53"/>
        <end position="78"/>
    </location>
</feature>
<keyword evidence="6" id="KW-1185">Reference proteome</keyword>
<feature type="signal peptide" evidence="3">
    <location>
        <begin position="1"/>
        <end position="23"/>
    </location>
</feature>
<dbReference type="Pfam" id="PF07589">
    <property type="entry name" value="PEP-CTERM"/>
    <property type="match status" value="1"/>
</dbReference>
<evidence type="ECO:0000256" key="1">
    <source>
        <dbReference type="SAM" id="MobiDB-lite"/>
    </source>
</evidence>
<gene>
    <name evidence="5" type="ORF">AAEO60_06075</name>
</gene>
<keyword evidence="2" id="KW-0472">Membrane</keyword>
<dbReference type="NCBIfam" id="TIGR02595">
    <property type="entry name" value="PEP_CTERM"/>
    <property type="match status" value="1"/>
</dbReference>
<evidence type="ECO:0000256" key="2">
    <source>
        <dbReference type="SAM" id="Phobius"/>
    </source>
</evidence>
<keyword evidence="2" id="KW-0812">Transmembrane</keyword>
<dbReference type="InterPro" id="IPR013424">
    <property type="entry name" value="Ice-binding_C"/>
</dbReference>